<sequence>MQKPSGTVRACVDLNRAGVAASDVVIDRTSHSMILDAEARKLLRTGAYPPFPAGAFPGESIHRFCIHLDYSFQPSG</sequence>
<gene>
    <name evidence="1" type="ORF">AYR66_04110</name>
</gene>
<evidence type="ECO:0000313" key="2">
    <source>
        <dbReference type="Proteomes" id="UP000197535"/>
    </source>
</evidence>
<reference evidence="1 2" key="1">
    <citation type="submission" date="2016-02" db="EMBL/GenBank/DDBJ databases">
        <authorList>
            <person name="Wen L."/>
            <person name="He K."/>
            <person name="Yang H."/>
        </authorList>
    </citation>
    <scope>NUCLEOTIDE SEQUENCE [LARGE SCALE GENOMIC DNA]</scope>
    <source>
        <strain evidence="1 2">TSA40</strain>
    </source>
</reference>
<keyword evidence="2" id="KW-1185">Reference proteome</keyword>
<dbReference type="EMBL" id="LSTO01000002">
    <property type="protein sequence ID" value="OWW18755.1"/>
    <property type="molecule type" value="Genomic_DNA"/>
</dbReference>
<evidence type="ECO:0008006" key="3">
    <source>
        <dbReference type="Google" id="ProtNLM"/>
    </source>
</evidence>
<dbReference type="Gene3D" id="3.30.1150.10">
    <property type="match status" value="1"/>
</dbReference>
<name>A0A254T848_9BURK</name>
<accession>A0A254T848</accession>
<comment type="caution">
    <text evidence="1">The sequence shown here is derived from an EMBL/GenBank/DDBJ whole genome shotgun (WGS) entry which is preliminary data.</text>
</comment>
<organism evidence="1 2">
    <name type="scientific">Noviherbaspirillum denitrificans</name>
    <dbReference type="NCBI Taxonomy" id="1968433"/>
    <lineage>
        <taxon>Bacteria</taxon>
        <taxon>Pseudomonadati</taxon>
        <taxon>Pseudomonadota</taxon>
        <taxon>Betaproteobacteria</taxon>
        <taxon>Burkholderiales</taxon>
        <taxon>Oxalobacteraceae</taxon>
        <taxon>Noviherbaspirillum</taxon>
    </lineage>
</organism>
<evidence type="ECO:0000313" key="1">
    <source>
        <dbReference type="EMBL" id="OWW18755.1"/>
    </source>
</evidence>
<dbReference type="AlphaFoldDB" id="A0A254T848"/>
<protein>
    <recommendedName>
        <fullName evidence="3">TonB C-terminal domain-containing protein</fullName>
    </recommendedName>
</protein>
<dbReference type="Proteomes" id="UP000197535">
    <property type="component" value="Unassembled WGS sequence"/>
</dbReference>
<proteinExistence type="predicted"/>